<keyword evidence="9" id="KW-1133">Transmembrane helix</keyword>
<evidence type="ECO:0000256" key="7">
    <source>
        <dbReference type="PIRNR" id="PIRNR001217"/>
    </source>
</evidence>
<dbReference type="EC" id="3.4.21.-" evidence="7"/>
<gene>
    <name evidence="11" type="primary">sppA</name>
    <name evidence="11" type="ORF">HJG54_14900</name>
</gene>
<keyword evidence="3 7" id="KW-0645">Protease</keyword>
<feature type="domain" description="Peptidase S49" evidence="10">
    <location>
        <begin position="133"/>
        <end position="284"/>
    </location>
</feature>
<comment type="subcellular location">
    <subcellularLocation>
        <location evidence="7">Cell inner membrane</location>
    </subcellularLocation>
    <subcellularLocation>
        <location evidence="1">Membrane</location>
    </subcellularLocation>
</comment>
<dbReference type="Gene3D" id="6.20.330.10">
    <property type="match status" value="1"/>
</dbReference>
<dbReference type="Gene3D" id="3.90.226.10">
    <property type="entry name" value="2-enoyl-CoA Hydratase, Chain A, domain 1"/>
    <property type="match status" value="3"/>
</dbReference>
<keyword evidence="5" id="KW-0720">Serine protease</keyword>
<keyword evidence="4 7" id="KW-0378">Hydrolase</keyword>
<evidence type="ECO:0000256" key="6">
    <source>
        <dbReference type="ARBA" id="ARBA00023136"/>
    </source>
</evidence>
<dbReference type="GO" id="GO:0008236">
    <property type="term" value="F:serine-type peptidase activity"/>
    <property type="evidence" value="ECO:0007669"/>
    <property type="project" value="UniProtKB-KW"/>
</dbReference>
<evidence type="ECO:0000256" key="5">
    <source>
        <dbReference type="ARBA" id="ARBA00022825"/>
    </source>
</evidence>
<evidence type="ECO:0000256" key="1">
    <source>
        <dbReference type="ARBA" id="ARBA00004370"/>
    </source>
</evidence>
<keyword evidence="7" id="KW-0997">Cell inner membrane</keyword>
<keyword evidence="9" id="KW-0812">Transmembrane</keyword>
<dbReference type="NCBIfam" id="TIGR00706">
    <property type="entry name" value="SppA_dom"/>
    <property type="match status" value="1"/>
</dbReference>
<comment type="similarity">
    <text evidence="2 7">Belongs to the peptidase S49 family.</text>
</comment>
<dbReference type="Pfam" id="PF01343">
    <property type="entry name" value="Peptidase_S49"/>
    <property type="match status" value="2"/>
</dbReference>
<dbReference type="GO" id="GO:0006465">
    <property type="term" value="P:signal peptide processing"/>
    <property type="evidence" value="ECO:0007669"/>
    <property type="project" value="InterPro"/>
</dbReference>
<dbReference type="NCBIfam" id="TIGR00705">
    <property type="entry name" value="SppA_67K"/>
    <property type="match status" value="1"/>
</dbReference>
<dbReference type="InterPro" id="IPR004635">
    <property type="entry name" value="Pept_S49_SppA"/>
</dbReference>
<feature type="transmembrane region" description="Helical" evidence="9">
    <location>
        <begin position="12"/>
        <end position="36"/>
    </location>
</feature>
<dbReference type="CDD" id="cd07023">
    <property type="entry name" value="S49_Sppa_N_C"/>
    <property type="match status" value="1"/>
</dbReference>
<feature type="active site" description="Proton donor/acceptor" evidence="8">
    <location>
        <position position="202"/>
    </location>
</feature>
<dbReference type="InterPro" id="IPR002142">
    <property type="entry name" value="Peptidase_S49"/>
</dbReference>
<evidence type="ECO:0000313" key="11">
    <source>
        <dbReference type="EMBL" id="WNZ24018.1"/>
    </source>
</evidence>
<feature type="active site" description="Nucleophile" evidence="8">
    <location>
        <position position="399"/>
    </location>
</feature>
<protein>
    <recommendedName>
        <fullName evidence="7">Protease 4</fullName>
        <ecNumber evidence="7">3.4.21.-</ecNumber>
    </recommendedName>
    <alternativeName>
        <fullName evidence="7">Endopeptidase IV</fullName>
    </alternativeName>
    <alternativeName>
        <fullName evidence="7">Protease IV</fullName>
    </alternativeName>
    <alternativeName>
        <fullName evidence="7">Signal peptide peptidase</fullName>
    </alternativeName>
</protein>
<dbReference type="RefSeq" id="WP_316429580.1">
    <property type="nucleotide sequence ID" value="NZ_CP053586.1"/>
</dbReference>
<dbReference type="InterPro" id="IPR029045">
    <property type="entry name" value="ClpP/crotonase-like_dom_sf"/>
</dbReference>
<dbReference type="GO" id="GO:0005886">
    <property type="term" value="C:plasma membrane"/>
    <property type="evidence" value="ECO:0007669"/>
    <property type="project" value="UniProtKB-SubCell"/>
</dbReference>
<keyword evidence="6 7" id="KW-0472">Membrane</keyword>
<keyword evidence="7" id="KW-1003">Cell membrane</keyword>
<evidence type="ECO:0000256" key="9">
    <source>
        <dbReference type="SAM" id="Phobius"/>
    </source>
</evidence>
<dbReference type="EMBL" id="CP053586">
    <property type="protein sequence ID" value="WNZ24018.1"/>
    <property type="molecule type" value="Genomic_DNA"/>
</dbReference>
<evidence type="ECO:0000256" key="3">
    <source>
        <dbReference type="ARBA" id="ARBA00022670"/>
    </source>
</evidence>
<evidence type="ECO:0000259" key="10">
    <source>
        <dbReference type="Pfam" id="PF01343"/>
    </source>
</evidence>
<reference evidence="11" key="1">
    <citation type="submission" date="2020-05" db="EMBL/GenBank/DDBJ databases">
        <authorList>
            <person name="Zhu T."/>
            <person name="Keshari N."/>
            <person name="Lu X."/>
        </authorList>
    </citation>
    <scope>NUCLEOTIDE SEQUENCE</scope>
    <source>
        <strain evidence="11">NK1-12</strain>
    </source>
</reference>
<sequence length="603" mass="65073">MRDFLKQTFATLTGIFLFLTLSVTGLTVLLIAITAASREASSRVEKDSILTIDLAQEITDSSLTNSPGEVIGQALSGSSPRNTIALRTVLETLERAAKDDRIAGIYLSGSINPAGLGSGLATLQEVRQALQKFRESGKPILAYDTTGWTEREYYLTSVADQVLLNPTAVLEFNGFSVETAFFAGALQKYGVGVQPIRAGKYKSAVEPFVRTANSPEAEEETQKLLGDLWTGFLSTVAKSRNLKPEQLQTLADQQGLLMSDQAQTAKLIDKVVHEDEVLAELQDLTGESKDKDSFRNISISDYARAAELTARRPYSPNKVAVIYAEGEIVSGKGAPGSIGGDTLAEQLRELRLDDDIKAIVLRVNSPGGSATASARIAREVLLTKQQKPVIVSMGSYAASGGYQISTYASKIFAAPSTITGSIGVFGLLPNVKTLANNNGITWDVVKTGRFADSTSITRPKTPEELAIAQRVVDRLYDQFLAIVAESRPIPTQKVAAVAQGRVWSGTSAKSLGLVDELGGLEAAVQAAVDAAKLGNNWQLEEYPQGSSFETRLLRRLLRGAEQATARDPLTVELQKLQADFRVLQLMNDPLGAYSRLPFNPWIK</sequence>
<dbReference type="PANTHER" id="PTHR33209">
    <property type="entry name" value="PROTEASE 4"/>
    <property type="match status" value="1"/>
</dbReference>
<evidence type="ECO:0000256" key="4">
    <source>
        <dbReference type="ARBA" id="ARBA00022801"/>
    </source>
</evidence>
<dbReference type="AlphaFoldDB" id="A0AA97AQQ9"/>
<dbReference type="PIRSF" id="PIRSF001217">
    <property type="entry name" value="Protease_4_SppA"/>
    <property type="match status" value="1"/>
</dbReference>
<proteinExistence type="inferred from homology"/>
<evidence type="ECO:0000256" key="2">
    <source>
        <dbReference type="ARBA" id="ARBA00008683"/>
    </source>
</evidence>
<accession>A0AA97AQQ9</accession>
<evidence type="ECO:0000256" key="8">
    <source>
        <dbReference type="PIRSR" id="PIRSR001217-1"/>
    </source>
</evidence>
<dbReference type="InterPro" id="IPR047217">
    <property type="entry name" value="S49_SppA_67K_type_N"/>
</dbReference>
<organism evidence="11">
    <name type="scientific">Leptolyngbya sp. NK1-12</name>
    <dbReference type="NCBI Taxonomy" id="2547451"/>
    <lineage>
        <taxon>Bacteria</taxon>
        <taxon>Bacillati</taxon>
        <taxon>Cyanobacteriota</taxon>
        <taxon>Cyanophyceae</taxon>
        <taxon>Leptolyngbyales</taxon>
        <taxon>Leptolyngbyaceae</taxon>
        <taxon>Leptolyngbya group</taxon>
        <taxon>Leptolyngbya</taxon>
    </lineage>
</organism>
<dbReference type="InterPro" id="IPR004634">
    <property type="entry name" value="Pept_S49_pIV"/>
</dbReference>
<dbReference type="PANTHER" id="PTHR33209:SF1">
    <property type="entry name" value="PEPTIDASE S49 DOMAIN-CONTAINING PROTEIN"/>
    <property type="match status" value="1"/>
</dbReference>
<dbReference type="SUPFAM" id="SSF52096">
    <property type="entry name" value="ClpP/crotonase"/>
    <property type="match status" value="2"/>
</dbReference>
<feature type="domain" description="Peptidase S49" evidence="10">
    <location>
        <begin position="384"/>
        <end position="533"/>
    </location>
</feature>
<dbReference type="InterPro" id="IPR047272">
    <property type="entry name" value="S49_SppA_C"/>
</dbReference>
<name>A0AA97AQQ9_9CYAN</name>
<dbReference type="CDD" id="cd07018">
    <property type="entry name" value="S49_SppA_67K_type"/>
    <property type="match status" value="1"/>
</dbReference>